<comment type="subcellular location">
    <subcellularLocation>
        <location evidence="1">Cell membrane</location>
        <topology evidence="1">Lipid-anchor</topology>
    </subcellularLocation>
</comment>
<dbReference type="Pfam" id="PF00496">
    <property type="entry name" value="SBP_bac_5"/>
    <property type="match status" value="1"/>
</dbReference>
<evidence type="ECO:0000259" key="10">
    <source>
        <dbReference type="Pfam" id="PF00496"/>
    </source>
</evidence>
<gene>
    <name evidence="11" type="ORF">SAMN04490247_2366</name>
</gene>
<dbReference type="GO" id="GO:1904680">
    <property type="term" value="F:peptide transmembrane transporter activity"/>
    <property type="evidence" value="ECO:0007669"/>
    <property type="project" value="TreeGrafter"/>
</dbReference>
<dbReference type="CDD" id="cd08504">
    <property type="entry name" value="PBP2_OppA"/>
    <property type="match status" value="1"/>
</dbReference>
<keyword evidence="6" id="KW-0564">Palmitate</keyword>
<evidence type="ECO:0000256" key="2">
    <source>
        <dbReference type="ARBA" id="ARBA00005695"/>
    </source>
</evidence>
<feature type="chain" id="PRO_5039684189" evidence="9">
    <location>
        <begin position="21"/>
        <end position="562"/>
    </location>
</feature>
<keyword evidence="5" id="KW-0571">Peptide transport</keyword>
<feature type="region of interest" description="Disordered" evidence="8">
    <location>
        <begin position="26"/>
        <end position="54"/>
    </location>
</feature>
<evidence type="ECO:0000256" key="9">
    <source>
        <dbReference type="SAM" id="SignalP"/>
    </source>
</evidence>
<dbReference type="RefSeq" id="WP_093194073.1">
    <property type="nucleotide sequence ID" value="NZ_FNEV01000007.1"/>
</dbReference>
<keyword evidence="12" id="KW-1185">Reference proteome</keyword>
<feature type="signal peptide" evidence="9">
    <location>
        <begin position="1"/>
        <end position="20"/>
    </location>
</feature>
<keyword evidence="5" id="KW-0653">Protein transport</keyword>
<dbReference type="FunFam" id="3.90.76.10:FF:000001">
    <property type="entry name" value="Oligopeptide ABC transporter substrate-binding protein"/>
    <property type="match status" value="1"/>
</dbReference>
<dbReference type="FunFam" id="3.10.105.10:FF:000001">
    <property type="entry name" value="Oligopeptide ABC transporter, oligopeptide-binding protein"/>
    <property type="match status" value="1"/>
</dbReference>
<comment type="similarity">
    <text evidence="2">Belongs to the bacterial solute-binding protein 5 family.</text>
</comment>
<dbReference type="GO" id="GO:0043190">
    <property type="term" value="C:ATP-binding cassette (ABC) transporter complex"/>
    <property type="evidence" value="ECO:0007669"/>
    <property type="project" value="InterPro"/>
</dbReference>
<feature type="domain" description="Solute-binding protein family 5" evidence="10">
    <location>
        <begin position="96"/>
        <end position="482"/>
    </location>
</feature>
<protein>
    <submittedName>
        <fullName evidence="11">Oligopeptide transport system substrate-binding protein</fullName>
    </submittedName>
</protein>
<evidence type="ECO:0000256" key="1">
    <source>
        <dbReference type="ARBA" id="ARBA00004193"/>
    </source>
</evidence>
<dbReference type="EMBL" id="FNEV01000007">
    <property type="protein sequence ID" value="SDJ56677.1"/>
    <property type="molecule type" value="Genomic_DNA"/>
</dbReference>
<evidence type="ECO:0000313" key="12">
    <source>
        <dbReference type="Proteomes" id="UP000199225"/>
    </source>
</evidence>
<reference evidence="12" key="1">
    <citation type="submission" date="2016-10" db="EMBL/GenBank/DDBJ databases">
        <authorList>
            <person name="Varghese N."/>
            <person name="Submissions S."/>
        </authorList>
    </citation>
    <scope>NUCLEOTIDE SEQUENCE [LARGE SCALE GENOMIC DNA]</scope>
    <source>
        <strain evidence="12">DSM 4771</strain>
    </source>
</reference>
<proteinExistence type="inferred from homology"/>
<dbReference type="Gene3D" id="3.90.76.10">
    <property type="entry name" value="Dipeptide-binding Protein, Domain 1"/>
    <property type="match status" value="1"/>
</dbReference>
<evidence type="ECO:0000256" key="6">
    <source>
        <dbReference type="ARBA" id="ARBA00023139"/>
    </source>
</evidence>
<feature type="compositionally biased region" description="Low complexity" evidence="8">
    <location>
        <begin position="40"/>
        <end position="53"/>
    </location>
</feature>
<keyword evidence="4 9" id="KW-0732">Signal</keyword>
<evidence type="ECO:0000256" key="8">
    <source>
        <dbReference type="SAM" id="MobiDB-lite"/>
    </source>
</evidence>
<keyword evidence="7" id="KW-0449">Lipoprotein</keyword>
<evidence type="ECO:0000313" key="11">
    <source>
        <dbReference type="EMBL" id="SDJ56677.1"/>
    </source>
</evidence>
<dbReference type="OrthoDB" id="9801912at2"/>
<dbReference type="SUPFAM" id="SSF53850">
    <property type="entry name" value="Periplasmic binding protein-like II"/>
    <property type="match status" value="1"/>
</dbReference>
<dbReference type="PROSITE" id="PS51257">
    <property type="entry name" value="PROKAR_LIPOPROTEIN"/>
    <property type="match status" value="1"/>
</dbReference>
<dbReference type="GO" id="GO:0015833">
    <property type="term" value="P:peptide transport"/>
    <property type="evidence" value="ECO:0007669"/>
    <property type="project" value="UniProtKB-KW"/>
</dbReference>
<dbReference type="Gene3D" id="3.10.105.10">
    <property type="entry name" value="Dipeptide-binding Protein, Domain 3"/>
    <property type="match status" value="1"/>
</dbReference>
<dbReference type="AlphaFoldDB" id="A0A1G8USZ6"/>
<dbReference type="Proteomes" id="UP000199225">
    <property type="component" value="Unassembled WGS sequence"/>
</dbReference>
<dbReference type="InterPro" id="IPR000914">
    <property type="entry name" value="SBP_5_dom"/>
</dbReference>
<dbReference type="PANTHER" id="PTHR30290:SF10">
    <property type="entry name" value="PERIPLASMIC OLIGOPEPTIDE-BINDING PROTEIN-RELATED"/>
    <property type="match status" value="1"/>
</dbReference>
<evidence type="ECO:0000256" key="5">
    <source>
        <dbReference type="ARBA" id="ARBA00022856"/>
    </source>
</evidence>
<feature type="compositionally biased region" description="Acidic residues" evidence="8">
    <location>
        <begin position="27"/>
        <end position="39"/>
    </location>
</feature>
<organism evidence="11 12">
    <name type="scientific">Salimicrobium halophilum</name>
    <dbReference type="NCBI Taxonomy" id="86666"/>
    <lineage>
        <taxon>Bacteria</taxon>
        <taxon>Bacillati</taxon>
        <taxon>Bacillota</taxon>
        <taxon>Bacilli</taxon>
        <taxon>Bacillales</taxon>
        <taxon>Bacillaceae</taxon>
        <taxon>Salimicrobium</taxon>
    </lineage>
</organism>
<dbReference type="InterPro" id="IPR039424">
    <property type="entry name" value="SBP_5"/>
</dbReference>
<dbReference type="PIRSF" id="PIRSF002741">
    <property type="entry name" value="MppA"/>
    <property type="match status" value="1"/>
</dbReference>
<evidence type="ECO:0000256" key="3">
    <source>
        <dbReference type="ARBA" id="ARBA00022448"/>
    </source>
</evidence>
<dbReference type="Gene3D" id="3.40.190.10">
    <property type="entry name" value="Periplasmic binding protein-like II"/>
    <property type="match status" value="1"/>
</dbReference>
<keyword evidence="3" id="KW-0813">Transport</keyword>
<dbReference type="PANTHER" id="PTHR30290">
    <property type="entry name" value="PERIPLASMIC BINDING COMPONENT OF ABC TRANSPORTER"/>
    <property type="match status" value="1"/>
</dbReference>
<dbReference type="InterPro" id="IPR030678">
    <property type="entry name" value="Peptide/Ni-bd"/>
</dbReference>
<name>A0A1G8USZ6_9BACI</name>
<accession>A0A1G8USZ6</accession>
<sequence length="562" mass="62863">MNKKLFFGLILSIALMFVLAACGGNESSDEGDSSNEESNEQSSENSDSGSDQSISFTAKSELPSMDPSLITDSVAFQWAGETYEGLYRLDENGELAEGIAKDHEVSEDGTTWTFNLREDAQWENGDPVTAHDFVYAWQRAVTPETGSEYGPYFLGGVVKNATAVAEGEMEPSELGVKAVDDYTFEVNLEQPVPYFDSMTVFITFMPLNQSYVEEQGDDFSTEADNTMANGPFKLTEWTHGEGWKVEKNETYWDAESVQLEEIDVKVIKETSTAVNLFQTGELDQAELNAEFVDEYRSSDHFQVVENPYLYFFKFNQETNEALANVNARKAISMAIDRQSLTDVILNDGSVPAEGYVPSNFVTVPGTDGKDFREVQGPLVEHNVEQAQEHWQTALEELGTDSVTIELMGDDTGSSKNALAYYKEQLESNLEGLTINVVEVPFKERVRRDQEGEFEIEAATWGPDYADANTYLNMYLTDGQNNNMGYSSEEYDSLINKANTELARKPEQRYETFLEAERLLLEEDAAVAPLYQDAKSQLLRSNIKGVFPTATGPNFEFKWASVE</sequence>
<evidence type="ECO:0000256" key="4">
    <source>
        <dbReference type="ARBA" id="ARBA00022729"/>
    </source>
</evidence>
<dbReference type="STRING" id="86666.SAMN04490247_2366"/>
<dbReference type="GO" id="GO:0030288">
    <property type="term" value="C:outer membrane-bounded periplasmic space"/>
    <property type="evidence" value="ECO:0007669"/>
    <property type="project" value="UniProtKB-ARBA"/>
</dbReference>
<evidence type="ECO:0000256" key="7">
    <source>
        <dbReference type="ARBA" id="ARBA00023288"/>
    </source>
</evidence>